<gene>
    <name evidence="3" type="ORF">CNMCM5793_008042</name>
</gene>
<evidence type="ECO:0000259" key="1">
    <source>
        <dbReference type="Pfam" id="PF14033"/>
    </source>
</evidence>
<dbReference type="EMBL" id="JACBAD010001478">
    <property type="protein sequence ID" value="KAF7139760.1"/>
    <property type="molecule type" value="Genomic_DNA"/>
</dbReference>
<keyword evidence="4" id="KW-1185">Reference proteome</keyword>
<dbReference type="InterPro" id="IPR049207">
    <property type="entry name" value="DUF4246_N"/>
</dbReference>
<dbReference type="Pfam" id="PF14033">
    <property type="entry name" value="DUF4246"/>
    <property type="match status" value="1"/>
</dbReference>
<feature type="domain" description="DUF4246" evidence="2">
    <location>
        <begin position="12"/>
        <end position="78"/>
    </location>
</feature>
<dbReference type="PANTHER" id="PTHR33119">
    <property type="entry name" value="IFI3P"/>
    <property type="match status" value="1"/>
</dbReference>
<evidence type="ECO:0000259" key="2">
    <source>
        <dbReference type="Pfam" id="PF21666"/>
    </source>
</evidence>
<dbReference type="OrthoDB" id="415532at2759"/>
<comment type="caution">
    <text evidence="3">The sequence shown here is derived from an EMBL/GenBank/DDBJ whole genome shotgun (WGS) entry which is preliminary data.</text>
</comment>
<dbReference type="AlphaFoldDB" id="A0A8H6PHY3"/>
<organism evidence="3 4">
    <name type="scientific">Aspergillus hiratsukae</name>
    <dbReference type="NCBI Taxonomy" id="1194566"/>
    <lineage>
        <taxon>Eukaryota</taxon>
        <taxon>Fungi</taxon>
        <taxon>Dikarya</taxon>
        <taxon>Ascomycota</taxon>
        <taxon>Pezizomycotina</taxon>
        <taxon>Eurotiomycetes</taxon>
        <taxon>Eurotiomycetidae</taxon>
        <taxon>Eurotiales</taxon>
        <taxon>Aspergillaceae</taxon>
        <taxon>Aspergillus</taxon>
        <taxon>Aspergillus subgen. Fumigati</taxon>
    </lineage>
</organism>
<protein>
    <submittedName>
        <fullName evidence="3">Uncharacterized protein</fullName>
    </submittedName>
</protein>
<evidence type="ECO:0000313" key="4">
    <source>
        <dbReference type="Proteomes" id="UP000630445"/>
    </source>
</evidence>
<dbReference type="Pfam" id="PF21666">
    <property type="entry name" value="DUF4246_N"/>
    <property type="match status" value="1"/>
</dbReference>
<dbReference type="PANTHER" id="PTHR33119:SF1">
    <property type="entry name" value="FE2OG DIOXYGENASE DOMAIN-CONTAINING PROTEIN"/>
    <property type="match status" value="1"/>
</dbReference>
<name>A0A8H6PHY3_9EURO</name>
<dbReference type="InterPro" id="IPR025340">
    <property type="entry name" value="DUF4246"/>
</dbReference>
<dbReference type="InterPro" id="IPR049192">
    <property type="entry name" value="DUF4246_C"/>
</dbReference>
<reference evidence="3" key="1">
    <citation type="submission" date="2020-06" db="EMBL/GenBank/DDBJ databases">
        <title>Draft genome sequences of strains closely related to Aspergillus parafelis and Aspergillus hiratsukae.</title>
        <authorList>
            <person name="Dos Santos R.A.C."/>
            <person name="Rivero-Menendez O."/>
            <person name="Steenwyk J.L."/>
            <person name="Mead M.E."/>
            <person name="Goldman G.H."/>
            <person name="Alastruey-Izquierdo A."/>
            <person name="Rokas A."/>
        </authorList>
    </citation>
    <scope>NUCLEOTIDE SEQUENCE</scope>
    <source>
        <strain evidence="3">CNM-CM5793</strain>
    </source>
</reference>
<feature type="domain" description="DUF4246" evidence="1">
    <location>
        <begin position="90"/>
        <end position="335"/>
    </location>
</feature>
<accession>A0A8H6PHY3</accession>
<sequence>MLNNTGKGPLQVPGFNDVPLYFEFPREARFAHGFADWTQKPRLTAREVAMLRFMEAVTSEPGWENEVIKPAALDSWRAKAFSQYGLSEPAWAWCQAELQDKASDFERTGYVIVFDADSRVCKSNTLVAPDLRKDIQEGFEPLLSSTPTDSNQKPVRQLVDPSMYPLVYGTTRVLTNGKAVGLEIENWEGYKHCQVAPTPVKPTGIYEINQNEIARQCDDRRYAKPDCWSTQFQWLPCEVSFEGDTMTPRITSYINNIDPKNKGAYKAIERLIDIAIAPWNEILILGRQGRTPIRIRTYNYVEENKKMPPVMSGIHSRTLGGIQNAAGDEEWEEICSKVKEYLTLPDYPRECRFFDDEPEPDCDLLASMAPEDWESPDKVDRLVLDKWARRYVFHYPEPGMSFTYSDWKTGRNTGRAILPKP</sequence>
<proteinExistence type="predicted"/>
<dbReference type="Proteomes" id="UP000630445">
    <property type="component" value="Unassembled WGS sequence"/>
</dbReference>
<evidence type="ECO:0000313" key="3">
    <source>
        <dbReference type="EMBL" id="KAF7139760.1"/>
    </source>
</evidence>